<keyword evidence="1" id="KW-0472">Membrane</keyword>
<reference evidence="3" key="1">
    <citation type="submission" date="2021-01" db="EMBL/GenBank/DDBJ databases">
        <authorList>
            <person name="Corre E."/>
            <person name="Pelletier E."/>
            <person name="Niang G."/>
            <person name="Scheremetjew M."/>
            <person name="Finn R."/>
            <person name="Kale V."/>
            <person name="Holt S."/>
            <person name="Cochrane G."/>
            <person name="Meng A."/>
            <person name="Brown T."/>
            <person name="Cohen L."/>
        </authorList>
    </citation>
    <scope>NUCLEOTIDE SEQUENCE</scope>
    <source>
        <strain evidence="3">Ras09</strain>
    </source>
</reference>
<feature type="transmembrane region" description="Helical" evidence="1">
    <location>
        <begin position="113"/>
        <end position="132"/>
    </location>
</feature>
<name>A0A7S3FUI1_9SPIT</name>
<dbReference type="EMBL" id="HBIA01010571">
    <property type="protein sequence ID" value="CAE0233607.1"/>
    <property type="molecule type" value="Transcribed_RNA"/>
</dbReference>
<proteinExistence type="predicted"/>
<keyword evidence="1" id="KW-0812">Transmembrane</keyword>
<evidence type="ECO:0000313" key="3">
    <source>
        <dbReference type="EMBL" id="CAE0233607.1"/>
    </source>
</evidence>
<keyword evidence="1" id="KW-1133">Transmembrane helix</keyword>
<sequence length="195" mass="21937">MAIPANVRFELYPSKEDVKLENRFSAFPIVLPLAASSMQESYPHTKKVNQELRSKQNFLYTSFFMSRLIQAVLPRSLVRFSLTEASKKMTLGFSNIPGPIKPFYYRSLEGEKIAALFLLPFMIVAGKVGLAINCISYNKSFRVCVTSDNGVLTKEQTVLLCDLIAKSIRLEIERVLGEDTTQPVEATTSESKKDQ</sequence>
<evidence type="ECO:0000259" key="2">
    <source>
        <dbReference type="Pfam" id="PF06974"/>
    </source>
</evidence>
<dbReference type="Pfam" id="PF06974">
    <property type="entry name" value="WS_DGAT_C"/>
    <property type="match status" value="1"/>
</dbReference>
<evidence type="ECO:0000256" key="1">
    <source>
        <dbReference type="SAM" id="Phobius"/>
    </source>
</evidence>
<gene>
    <name evidence="3" type="ORF">SRAS04492_LOCUS5408</name>
</gene>
<accession>A0A7S3FUI1</accession>
<feature type="domain" description="O-acyltransferase WSD1 C-terminal" evidence="2">
    <location>
        <begin position="22"/>
        <end position="166"/>
    </location>
</feature>
<dbReference type="InterPro" id="IPR009721">
    <property type="entry name" value="O-acyltransferase_WSD1_C"/>
</dbReference>
<organism evidence="3">
    <name type="scientific">Strombidium rassoulzadegani</name>
    <dbReference type="NCBI Taxonomy" id="1082188"/>
    <lineage>
        <taxon>Eukaryota</taxon>
        <taxon>Sar</taxon>
        <taxon>Alveolata</taxon>
        <taxon>Ciliophora</taxon>
        <taxon>Intramacronucleata</taxon>
        <taxon>Spirotrichea</taxon>
        <taxon>Oligotrichia</taxon>
        <taxon>Strombidiidae</taxon>
        <taxon>Strombidium</taxon>
    </lineage>
</organism>
<protein>
    <recommendedName>
        <fullName evidence="2">O-acyltransferase WSD1 C-terminal domain-containing protein</fullName>
    </recommendedName>
</protein>
<dbReference type="AlphaFoldDB" id="A0A7S3FUI1"/>